<protein>
    <submittedName>
        <fullName evidence="2">Uncharacterized protein</fullName>
    </submittedName>
</protein>
<sequence length="122" mass="13204">MGGFAVGHRDQDRPDARVREERERPAESEDLVVRVRGHHYDPCRAARSDGKPAERVEGRQVRTREPGPPGALRGSGGLDRVILLQSSESVGGCRPVSPLPGNGTSSSPLPAIRHNSPATQRR</sequence>
<dbReference type="EMBL" id="BAAANT010000035">
    <property type="protein sequence ID" value="GAA2152692.1"/>
    <property type="molecule type" value="Genomic_DNA"/>
</dbReference>
<reference evidence="3" key="1">
    <citation type="journal article" date="2019" name="Int. J. Syst. Evol. Microbiol.">
        <title>The Global Catalogue of Microorganisms (GCM) 10K type strain sequencing project: providing services to taxonomists for standard genome sequencing and annotation.</title>
        <authorList>
            <consortium name="The Broad Institute Genomics Platform"/>
            <consortium name="The Broad Institute Genome Sequencing Center for Infectious Disease"/>
            <person name="Wu L."/>
            <person name="Ma J."/>
        </authorList>
    </citation>
    <scope>NUCLEOTIDE SEQUENCE [LARGE SCALE GENOMIC DNA]</scope>
    <source>
        <strain evidence="3">JCM 14560</strain>
    </source>
</reference>
<organism evidence="2 3">
    <name type="scientific">Kitasatospora kazusensis</name>
    <dbReference type="NCBI Taxonomy" id="407974"/>
    <lineage>
        <taxon>Bacteria</taxon>
        <taxon>Bacillati</taxon>
        <taxon>Actinomycetota</taxon>
        <taxon>Actinomycetes</taxon>
        <taxon>Kitasatosporales</taxon>
        <taxon>Streptomycetaceae</taxon>
        <taxon>Kitasatospora</taxon>
    </lineage>
</organism>
<evidence type="ECO:0000256" key="1">
    <source>
        <dbReference type="SAM" id="MobiDB-lite"/>
    </source>
</evidence>
<feature type="region of interest" description="Disordered" evidence="1">
    <location>
        <begin position="1"/>
        <end position="122"/>
    </location>
</feature>
<gene>
    <name evidence="2" type="ORF">GCM10009760_49670</name>
</gene>
<keyword evidence="3" id="KW-1185">Reference proteome</keyword>
<comment type="caution">
    <text evidence="2">The sequence shown here is derived from an EMBL/GenBank/DDBJ whole genome shotgun (WGS) entry which is preliminary data.</text>
</comment>
<feature type="compositionally biased region" description="Basic and acidic residues" evidence="1">
    <location>
        <begin position="7"/>
        <end position="65"/>
    </location>
</feature>
<accession>A0ABP5LVB3</accession>
<name>A0ABP5LVB3_9ACTN</name>
<evidence type="ECO:0000313" key="3">
    <source>
        <dbReference type="Proteomes" id="UP001422759"/>
    </source>
</evidence>
<proteinExistence type="predicted"/>
<dbReference type="Proteomes" id="UP001422759">
    <property type="component" value="Unassembled WGS sequence"/>
</dbReference>
<evidence type="ECO:0000313" key="2">
    <source>
        <dbReference type="EMBL" id="GAA2152692.1"/>
    </source>
</evidence>